<reference evidence="4 5" key="1">
    <citation type="submission" date="2018-11" db="EMBL/GenBank/DDBJ databases">
        <title>Species Designations Belie Phenotypic and Genotypic Heterogeneity in Oral Streptococci.</title>
        <authorList>
            <person name="Velsko I."/>
        </authorList>
    </citation>
    <scope>NUCLEOTIDE SEQUENCE [LARGE SCALE GENOMIC DNA]</scope>
    <source>
        <strain evidence="4 5">A54</strain>
    </source>
</reference>
<dbReference type="InterPro" id="IPR046254">
    <property type="entry name" value="DUF6287"/>
</dbReference>
<keyword evidence="2" id="KW-0732">Signal</keyword>
<feature type="chain" id="PRO_5039275949" description="DUF6287 domain-containing protein" evidence="2">
    <location>
        <begin position="22"/>
        <end position="225"/>
    </location>
</feature>
<dbReference type="EMBL" id="RJPQ01000013">
    <property type="protein sequence ID" value="RSJ84517.1"/>
    <property type="molecule type" value="Genomic_DNA"/>
</dbReference>
<dbReference type="PROSITE" id="PS51257">
    <property type="entry name" value="PROKAR_LIPOPROTEIN"/>
    <property type="match status" value="1"/>
</dbReference>
<dbReference type="RefSeq" id="WP_125371637.1">
    <property type="nucleotide sequence ID" value="NZ_RJPO01000012.1"/>
</dbReference>
<dbReference type="AlphaFoldDB" id="A0A3R9M0W5"/>
<organism evidence="4 5">
    <name type="scientific">Streptococcus cristatus</name>
    <dbReference type="NCBI Taxonomy" id="45634"/>
    <lineage>
        <taxon>Bacteria</taxon>
        <taxon>Bacillati</taxon>
        <taxon>Bacillota</taxon>
        <taxon>Bacilli</taxon>
        <taxon>Lactobacillales</taxon>
        <taxon>Streptococcaceae</taxon>
        <taxon>Streptococcus</taxon>
    </lineage>
</organism>
<evidence type="ECO:0000313" key="4">
    <source>
        <dbReference type="EMBL" id="RSJ84517.1"/>
    </source>
</evidence>
<sequence>MKRSKLILLTATALCSAFLLAACSSKPSTKVNSSSTSQTSQISKTSSSGESSTKPSAKQSSASNEAKASSTTKLSSDQSVSNQVEKPVDNKTSADSNASPTPAAPVAPTISGMDVNALANGDFSSIAGTWQDDLGNQLVFDANGLVSHTYRGNESSDYTLTNSQVYEGKFGAFLAHKSGNQVASFTAIPKGARLYDTGSENPKERILVGQDFTYASQHPYYRVAN</sequence>
<protein>
    <recommendedName>
        <fullName evidence="3">DUF6287 domain-containing protein</fullName>
    </recommendedName>
</protein>
<evidence type="ECO:0000313" key="5">
    <source>
        <dbReference type="Proteomes" id="UP000277890"/>
    </source>
</evidence>
<accession>A0A3R9M0W5</accession>
<comment type="caution">
    <text evidence="4">The sequence shown here is derived from an EMBL/GenBank/DDBJ whole genome shotgun (WGS) entry which is preliminary data.</text>
</comment>
<dbReference type="Pfam" id="PF19804">
    <property type="entry name" value="DUF6287"/>
    <property type="match status" value="1"/>
</dbReference>
<proteinExistence type="predicted"/>
<feature type="compositionally biased region" description="Polar residues" evidence="1">
    <location>
        <begin position="59"/>
        <end position="97"/>
    </location>
</feature>
<feature type="region of interest" description="Disordered" evidence="1">
    <location>
        <begin position="27"/>
        <end position="108"/>
    </location>
</feature>
<evidence type="ECO:0000256" key="1">
    <source>
        <dbReference type="SAM" id="MobiDB-lite"/>
    </source>
</evidence>
<feature type="compositionally biased region" description="Low complexity" evidence="1">
    <location>
        <begin position="27"/>
        <end position="58"/>
    </location>
</feature>
<feature type="compositionally biased region" description="Low complexity" evidence="1">
    <location>
        <begin position="98"/>
        <end position="108"/>
    </location>
</feature>
<name>A0A3R9M0W5_STRCR</name>
<feature type="domain" description="DUF6287" evidence="3">
    <location>
        <begin position="111"/>
        <end position="144"/>
    </location>
</feature>
<evidence type="ECO:0000256" key="2">
    <source>
        <dbReference type="SAM" id="SignalP"/>
    </source>
</evidence>
<evidence type="ECO:0000259" key="3">
    <source>
        <dbReference type="Pfam" id="PF19804"/>
    </source>
</evidence>
<feature type="signal peptide" evidence="2">
    <location>
        <begin position="1"/>
        <end position="21"/>
    </location>
</feature>
<gene>
    <name evidence="4" type="ORF">D8794_09175</name>
</gene>
<dbReference type="Proteomes" id="UP000277890">
    <property type="component" value="Unassembled WGS sequence"/>
</dbReference>